<dbReference type="Gene3D" id="1.25.40.10">
    <property type="entry name" value="Tetratricopeptide repeat domain"/>
    <property type="match status" value="1"/>
</dbReference>
<evidence type="ECO:0008006" key="3">
    <source>
        <dbReference type="Google" id="ProtNLM"/>
    </source>
</evidence>
<dbReference type="SUPFAM" id="SSF48452">
    <property type="entry name" value="TPR-like"/>
    <property type="match status" value="1"/>
</dbReference>
<protein>
    <recommendedName>
        <fullName evidence="3">Tetratricopeptide repeat protein</fullName>
    </recommendedName>
</protein>
<proteinExistence type="predicted"/>
<accession>A0ABQ6QKZ6</accession>
<reference evidence="1 2" key="1">
    <citation type="journal article" date="2024" name="Arch. Microbiol.">
        <title>Corallococcus caeni sp. nov., a novel myxobacterium isolated from activated sludge.</title>
        <authorList>
            <person name="Tomita S."/>
            <person name="Nakai R."/>
            <person name="Kuroda K."/>
            <person name="Kurashita H."/>
            <person name="Hatamoto M."/>
            <person name="Yamaguchi T."/>
            <person name="Narihiro T."/>
        </authorList>
    </citation>
    <scope>NUCLEOTIDE SEQUENCE [LARGE SCALE GENOMIC DNA]</scope>
    <source>
        <strain evidence="1 2">NO1</strain>
    </source>
</reference>
<gene>
    <name evidence="1" type="ORF">ASNO1_09440</name>
</gene>
<keyword evidence="2" id="KW-1185">Reference proteome</keyword>
<evidence type="ECO:0000313" key="2">
    <source>
        <dbReference type="Proteomes" id="UP001342631"/>
    </source>
</evidence>
<dbReference type="EMBL" id="BTTX01000001">
    <property type="protein sequence ID" value="GMU04692.1"/>
    <property type="molecule type" value="Genomic_DNA"/>
</dbReference>
<evidence type="ECO:0000313" key="1">
    <source>
        <dbReference type="EMBL" id="GMU04692.1"/>
    </source>
</evidence>
<sequence>MCNTPRGALEDTVGNPLYSEGIKQLRAGNLENAQRLVEQAKRQGDASVEELRDMAYGLDEHGERDLATELLREALRQEPSAAEPACALAMYLLEKQEDEQAAAVLKPALAASPDHPKANLCMAMALAKTEAARARTHAARAMKAPDADVRAQAEALDKVLAQHEPR</sequence>
<organism evidence="1 2">
    <name type="scientific">Corallococcus caeni</name>
    <dbReference type="NCBI Taxonomy" id="3082388"/>
    <lineage>
        <taxon>Bacteria</taxon>
        <taxon>Pseudomonadati</taxon>
        <taxon>Myxococcota</taxon>
        <taxon>Myxococcia</taxon>
        <taxon>Myxococcales</taxon>
        <taxon>Cystobacterineae</taxon>
        <taxon>Myxococcaceae</taxon>
        <taxon>Corallococcus</taxon>
    </lineage>
</organism>
<name>A0ABQ6QKZ6_9BACT</name>
<comment type="caution">
    <text evidence="1">The sequence shown here is derived from an EMBL/GenBank/DDBJ whole genome shotgun (WGS) entry which is preliminary data.</text>
</comment>
<dbReference type="InterPro" id="IPR011990">
    <property type="entry name" value="TPR-like_helical_dom_sf"/>
</dbReference>
<dbReference type="Proteomes" id="UP001342631">
    <property type="component" value="Unassembled WGS sequence"/>
</dbReference>